<evidence type="ECO:0000256" key="1">
    <source>
        <dbReference type="ARBA" id="ARBA00004496"/>
    </source>
</evidence>
<proteinExistence type="inferred from homology"/>
<comment type="subcellular location">
    <subcellularLocation>
        <location evidence="1">Cytoplasm</location>
    </subcellularLocation>
</comment>
<gene>
    <name evidence="6" type="ORF">PhCBS80983_g03337</name>
</gene>
<organism evidence="6 7">
    <name type="scientific">Powellomyces hirtus</name>
    <dbReference type="NCBI Taxonomy" id="109895"/>
    <lineage>
        <taxon>Eukaryota</taxon>
        <taxon>Fungi</taxon>
        <taxon>Fungi incertae sedis</taxon>
        <taxon>Chytridiomycota</taxon>
        <taxon>Chytridiomycota incertae sedis</taxon>
        <taxon>Chytridiomycetes</taxon>
        <taxon>Spizellomycetales</taxon>
        <taxon>Powellomycetaceae</taxon>
        <taxon>Powellomyces</taxon>
    </lineage>
</organism>
<dbReference type="Gene3D" id="3.30.2170.10">
    <property type="entry name" value="archaeoglobus fulgidus dsm 4304 superfamily"/>
    <property type="match status" value="1"/>
</dbReference>
<keyword evidence="5" id="KW-0378">Hydrolase</keyword>
<protein>
    <recommendedName>
        <fullName evidence="8">Endonuclease V</fullName>
    </recommendedName>
</protein>
<dbReference type="PANTHER" id="PTHR28511:SF1">
    <property type="entry name" value="ENDONUCLEASE V"/>
    <property type="match status" value="1"/>
</dbReference>
<dbReference type="CDD" id="cd06559">
    <property type="entry name" value="Endonuclease_V"/>
    <property type="match status" value="1"/>
</dbReference>
<evidence type="ECO:0000256" key="2">
    <source>
        <dbReference type="ARBA" id="ARBA00022490"/>
    </source>
</evidence>
<dbReference type="HAMAP" id="MF_00801">
    <property type="entry name" value="Endonuclease_5"/>
    <property type="match status" value="1"/>
</dbReference>
<dbReference type="Pfam" id="PF04493">
    <property type="entry name" value="Endonuclease_5"/>
    <property type="match status" value="1"/>
</dbReference>
<sequence>MDPKAKAREWDKIQESLKLRITPHDQLNFTVPPQPVQNDHVRTAHMVGGCDKKGDDAAWPGLRYIAGMDVSFFEGTDEAVGCVVVMKVPGLMPVYTDFTLTTPYIPSYLAFREAPILLALLDKLQRERPEIYPQVLMIDGNGILHPRMCGLACHVGVLRDIPTIGVGKNFLQIDGEDLTMQKIKELSHTRLTGAGKWFPLTGTSGRVYGAVSLCSVWSLRIGTDPAAPHKKALRSTESINPIFVSPGHRVSVETAVEITAWCCKYRVPEPIRAADYASREVVRGTHRQKA</sequence>
<dbReference type="EMBL" id="QEAQ01000041">
    <property type="protein sequence ID" value="TPX58138.1"/>
    <property type="molecule type" value="Genomic_DNA"/>
</dbReference>
<dbReference type="GO" id="GO:0005737">
    <property type="term" value="C:cytoplasm"/>
    <property type="evidence" value="ECO:0007669"/>
    <property type="project" value="UniProtKB-SubCell"/>
</dbReference>
<accession>A0A507E4T3</accession>
<dbReference type="InterPro" id="IPR007581">
    <property type="entry name" value="Endonuclease-V"/>
</dbReference>
<evidence type="ECO:0000256" key="5">
    <source>
        <dbReference type="ARBA" id="ARBA00022801"/>
    </source>
</evidence>
<name>A0A507E4T3_9FUNG</name>
<keyword evidence="3" id="KW-0540">Nuclease</keyword>
<evidence type="ECO:0000313" key="7">
    <source>
        <dbReference type="Proteomes" id="UP000318582"/>
    </source>
</evidence>
<keyword evidence="7" id="KW-1185">Reference proteome</keyword>
<dbReference type="GO" id="GO:0016891">
    <property type="term" value="F:RNA endonuclease activity producing 5'-phosphomonoesters, hydrolytic mechanism"/>
    <property type="evidence" value="ECO:0007669"/>
    <property type="project" value="TreeGrafter"/>
</dbReference>
<evidence type="ECO:0008006" key="8">
    <source>
        <dbReference type="Google" id="ProtNLM"/>
    </source>
</evidence>
<reference evidence="6 7" key="1">
    <citation type="journal article" date="2019" name="Sci. Rep.">
        <title>Comparative genomics of chytrid fungi reveal insights into the obligate biotrophic and pathogenic lifestyle of Synchytrium endobioticum.</title>
        <authorList>
            <person name="van de Vossenberg B.T.L.H."/>
            <person name="Warris S."/>
            <person name="Nguyen H.D.T."/>
            <person name="van Gent-Pelzer M.P.E."/>
            <person name="Joly D.L."/>
            <person name="van de Geest H.C."/>
            <person name="Bonants P.J.M."/>
            <person name="Smith D.S."/>
            <person name="Levesque C.A."/>
            <person name="van der Lee T.A.J."/>
        </authorList>
    </citation>
    <scope>NUCLEOTIDE SEQUENCE [LARGE SCALE GENOMIC DNA]</scope>
    <source>
        <strain evidence="6 7">CBS 809.83</strain>
    </source>
</reference>
<keyword evidence="2" id="KW-0963">Cytoplasm</keyword>
<evidence type="ECO:0000313" key="6">
    <source>
        <dbReference type="EMBL" id="TPX58138.1"/>
    </source>
</evidence>
<dbReference type="GO" id="GO:0003727">
    <property type="term" value="F:single-stranded RNA binding"/>
    <property type="evidence" value="ECO:0007669"/>
    <property type="project" value="TreeGrafter"/>
</dbReference>
<evidence type="ECO:0000256" key="3">
    <source>
        <dbReference type="ARBA" id="ARBA00022722"/>
    </source>
</evidence>
<dbReference type="Proteomes" id="UP000318582">
    <property type="component" value="Unassembled WGS sequence"/>
</dbReference>
<comment type="caution">
    <text evidence="6">The sequence shown here is derived from an EMBL/GenBank/DDBJ whole genome shotgun (WGS) entry which is preliminary data.</text>
</comment>
<dbReference type="PANTHER" id="PTHR28511">
    <property type="entry name" value="ENDONUCLEASE V"/>
    <property type="match status" value="1"/>
</dbReference>
<dbReference type="GO" id="GO:0005730">
    <property type="term" value="C:nucleolus"/>
    <property type="evidence" value="ECO:0007669"/>
    <property type="project" value="TreeGrafter"/>
</dbReference>
<evidence type="ECO:0000256" key="4">
    <source>
        <dbReference type="ARBA" id="ARBA00022759"/>
    </source>
</evidence>
<keyword evidence="4" id="KW-0255">Endonuclease</keyword>
<dbReference type="AlphaFoldDB" id="A0A507E4T3"/>
<dbReference type="GO" id="GO:0006281">
    <property type="term" value="P:DNA repair"/>
    <property type="evidence" value="ECO:0007669"/>
    <property type="project" value="InterPro"/>
</dbReference>
<dbReference type="STRING" id="109895.A0A507E4T3"/>